<dbReference type="Pfam" id="PF22521">
    <property type="entry name" value="HypF_C_2"/>
    <property type="match status" value="1"/>
</dbReference>
<sequence>MSALIERKLLHIHIQGFVQGTGFRPFVFRLACNHAQYGWVANCSAGVEIAIEGEPERQQHFIDDLKNQLPPYAQIKSLQIDEGPPAHFQSFQIKTSTVNDTSSLFVLPDIAPCPSCLSEIENPNSRYYRYPFTSCCFCGPRYSIMASQPYDRQRTSLAHFPLCPQCQTEYRAPNNRRFHAQTIACPSCGPQLALLSSDGQRLADASQALEATIKQLQAGKIVAIKAVGGFQLLVDASNSAAIHRLRERKKRPKKPLALLTQDLGSAEQLGFIDASERQALCSPSTPIVLLRRRGDAPVADLVAPDNSLLGVMLPASPLHHLLCRAFNAPLVATSGNRQNETICIDDQQALDKLGDIADCFLTHNRPILRPLDDSIVRLLGDKITVLRRARGYTPLPITISRPLPDALATGSYFKNTVAIARDRHIIVSQHHGDLNAAETQQQFADSIADLRQFYRFEPTLICHDLHPDYSSSQFARRQTQAKLPLQHHHAHILACMAEHDLAPPVLGFAWDGAGLGSDHGIWGGEVLTVTHQGFHRYAHLRRFPLMGGDQAAKEPKRLALGLLHAMLGDDAFLRTDLAPLSAFTESQLSLLKQILNKRINCPQTSSMGRLFDAVASLLDLCQENEFEGQAAMRLEQAASNSTVTTSYPFELSAHKPIEIDWRPMMRQIIRELGEQNPEDIAARFHNTLADIAVAIAQTAGQIKLVLSGGCFQNALLIDGTIKKLKKAGFQTYTHEKIPPNDGGLAVGQAYATAWLRPA</sequence>
<proteinExistence type="inferred from homology"/>
<dbReference type="InterPro" id="IPR011125">
    <property type="entry name" value="Znf_HypF"/>
</dbReference>
<dbReference type="EC" id="6.2.-.-" evidence="9"/>
<dbReference type="KEGG" id="mech:Q9L42_000450"/>
<comment type="function">
    <text evidence="9">Involved in the maturation of [NiFe] hydrogenases. Along with HypE, it catalyzes the synthesis of the CN ligands of the active site iron of [NiFe]-hydrogenases. HypF functions as a carbamoyl transferase using carbamoylphosphate as a substrate and transferring the carboxamido moiety in an ATP-dependent reaction to the thiolate of the C-terminal cysteine of HypE yielding a protein-S-carboxamide.</text>
</comment>
<dbReference type="FunFam" id="3.30.420.40:FF:000124">
    <property type="entry name" value="Carbamoyltransferase HypF"/>
    <property type="match status" value="1"/>
</dbReference>
<dbReference type="InterPro" id="IPR051060">
    <property type="entry name" value="Carbamoyltrans_HypF-like"/>
</dbReference>
<dbReference type="InterPro" id="IPR017945">
    <property type="entry name" value="DHBP_synth_RibB-like_a/b_dom"/>
</dbReference>
<feature type="domain" description="Acylphosphatase-like" evidence="11">
    <location>
        <begin position="9"/>
        <end position="95"/>
    </location>
</feature>
<dbReference type="InterPro" id="IPR004421">
    <property type="entry name" value="Carbamoyltransferase_HypF"/>
</dbReference>
<dbReference type="AlphaFoldDB" id="A0AAU7NUG8"/>
<feature type="active site" evidence="10">
    <location>
        <position position="42"/>
    </location>
</feature>
<evidence type="ECO:0000259" key="12">
    <source>
        <dbReference type="PROSITE" id="PS51163"/>
    </source>
</evidence>
<evidence type="ECO:0000256" key="1">
    <source>
        <dbReference type="ARBA" id="ARBA00004711"/>
    </source>
</evidence>
<evidence type="ECO:0000256" key="9">
    <source>
        <dbReference type="PIRNR" id="PIRNR006256"/>
    </source>
</evidence>
<evidence type="ECO:0000256" key="10">
    <source>
        <dbReference type="PROSITE-ProRule" id="PRU00520"/>
    </source>
</evidence>
<comment type="catalytic activity">
    <reaction evidence="7 9">
        <text>C-terminal L-cysteinyl-[HypE protein] + carbamoyl phosphate + ATP + H2O = C-terminal S-carboxamide-L-cysteinyl-[HypE protein] + AMP + phosphate + diphosphate + H(+)</text>
        <dbReference type="Rhea" id="RHEA:55636"/>
        <dbReference type="Rhea" id="RHEA-COMP:14247"/>
        <dbReference type="Rhea" id="RHEA-COMP:14392"/>
        <dbReference type="ChEBI" id="CHEBI:15377"/>
        <dbReference type="ChEBI" id="CHEBI:15378"/>
        <dbReference type="ChEBI" id="CHEBI:30616"/>
        <dbReference type="ChEBI" id="CHEBI:33019"/>
        <dbReference type="ChEBI" id="CHEBI:43474"/>
        <dbReference type="ChEBI" id="CHEBI:58228"/>
        <dbReference type="ChEBI" id="CHEBI:76913"/>
        <dbReference type="ChEBI" id="CHEBI:139126"/>
        <dbReference type="ChEBI" id="CHEBI:456215"/>
    </reaction>
</comment>
<dbReference type="GO" id="GO:0016743">
    <property type="term" value="F:carboxyl- or carbamoyltransferase activity"/>
    <property type="evidence" value="ECO:0007669"/>
    <property type="project" value="UniProtKB-UniRule"/>
</dbReference>
<feature type="domain" description="YrdC-like" evidence="12">
    <location>
        <begin position="206"/>
        <end position="391"/>
    </location>
</feature>
<dbReference type="PIRSF" id="PIRSF006256">
    <property type="entry name" value="CMPcnvr_hdrg_mat"/>
    <property type="match status" value="1"/>
</dbReference>
<feature type="active site" evidence="10">
    <location>
        <position position="24"/>
    </location>
</feature>
<dbReference type="PROSITE" id="PS51163">
    <property type="entry name" value="YRDC"/>
    <property type="match status" value="1"/>
</dbReference>
<dbReference type="Pfam" id="PF07503">
    <property type="entry name" value="zf-HYPF"/>
    <property type="match status" value="2"/>
</dbReference>
<dbReference type="SUPFAM" id="SSF54975">
    <property type="entry name" value="Acylphosphatase/BLUF domain-like"/>
    <property type="match status" value="1"/>
</dbReference>
<dbReference type="RefSeq" id="WP_349431714.1">
    <property type="nucleotide sequence ID" value="NZ_CP157743.1"/>
</dbReference>
<dbReference type="Pfam" id="PF01300">
    <property type="entry name" value="Sua5_yciO_yrdC"/>
    <property type="match status" value="1"/>
</dbReference>
<dbReference type="PANTHER" id="PTHR42959:SF1">
    <property type="entry name" value="CARBAMOYLTRANSFERASE HYPF"/>
    <property type="match status" value="1"/>
</dbReference>
<keyword evidence="3 13" id="KW-0436">Ligase</keyword>
<dbReference type="Gene3D" id="3.90.870.50">
    <property type="match status" value="1"/>
</dbReference>
<dbReference type="InterPro" id="IPR041440">
    <property type="entry name" value="HypF_C"/>
</dbReference>
<dbReference type="InterPro" id="IPR001792">
    <property type="entry name" value="Acylphosphatase-like_dom"/>
</dbReference>
<evidence type="ECO:0000259" key="11">
    <source>
        <dbReference type="PROSITE" id="PS51160"/>
    </source>
</evidence>
<dbReference type="PANTHER" id="PTHR42959">
    <property type="entry name" value="CARBAMOYLTRANSFERASE"/>
    <property type="match status" value="1"/>
</dbReference>
<comment type="pathway">
    <text evidence="1 9">Protein modification; [NiFe] hydrogenase maturation.</text>
</comment>
<evidence type="ECO:0000256" key="5">
    <source>
        <dbReference type="ARBA" id="ARBA00022771"/>
    </source>
</evidence>
<keyword evidence="4" id="KW-0479">Metal-binding</keyword>
<dbReference type="GO" id="GO:0008270">
    <property type="term" value="F:zinc ion binding"/>
    <property type="evidence" value="ECO:0007669"/>
    <property type="project" value="UniProtKB-KW"/>
</dbReference>
<dbReference type="InterPro" id="IPR036046">
    <property type="entry name" value="Acylphosphatase-like_dom_sf"/>
</dbReference>
<evidence type="ECO:0000313" key="14">
    <source>
        <dbReference type="Proteomes" id="UP001225378"/>
    </source>
</evidence>
<evidence type="ECO:0000256" key="3">
    <source>
        <dbReference type="ARBA" id="ARBA00022598"/>
    </source>
</evidence>
<keyword evidence="10" id="KW-0378">Hydrolase</keyword>
<dbReference type="NCBIfam" id="TIGR00143">
    <property type="entry name" value="hypF"/>
    <property type="match status" value="1"/>
</dbReference>
<comment type="similarity">
    <text evidence="2 9">Belongs to the carbamoyltransferase HypF family.</text>
</comment>
<protein>
    <recommendedName>
        <fullName evidence="8 9">Carbamoyltransferase HypF</fullName>
        <ecNumber evidence="9">6.2.-.-</ecNumber>
    </recommendedName>
</protein>
<evidence type="ECO:0000256" key="4">
    <source>
        <dbReference type="ARBA" id="ARBA00022723"/>
    </source>
</evidence>
<keyword evidence="14" id="KW-1185">Reference proteome</keyword>
<gene>
    <name evidence="13" type="primary">hypF</name>
    <name evidence="13" type="ORF">Q9L42_000450</name>
</gene>
<keyword evidence="6" id="KW-0862">Zinc</keyword>
<dbReference type="GO" id="GO:0003725">
    <property type="term" value="F:double-stranded RNA binding"/>
    <property type="evidence" value="ECO:0007669"/>
    <property type="project" value="InterPro"/>
</dbReference>
<accession>A0AAU7NUG8</accession>
<evidence type="ECO:0000313" key="13">
    <source>
        <dbReference type="EMBL" id="XBS20632.1"/>
    </source>
</evidence>
<dbReference type="Gene3D" id="3.30.110.120">
    <property type="match status" value="1"/>
</dbReference>
<name>A0AAU7NUG8_9GAMM</name>
<evidence type="ECO:0000256" key="2">
    <source>
        <dbReference type="ARBA" id="ARBA00008097"/>
    </source>
</evidence>
<dbReference type="EMBL" id="CP157743">
    <property type="protein sequence ID" value="XBS20632.1"/>
    <property type="molecule type" value="Genomic_DNA"/>
</dbReference>
<dbReference type="Pfam" id="PF17788">
    <property type="entry name" value="HypF_C"/>
    <property type="match status" value="1"/>
</dbReference>
<dbReference type="SUPFAM" id="SSF55821">
    <property type="entry name" value="YrdC/RibB"/>
    <property type="match status" value="1"/>
</dbReference>
<dbReference type="GO" id="GO:0016874">
    <property type="term" value="F:ligase activity"/>
    <property type="evidence" value="ECO:0007669"/>
    <property type="project" value="UniProtKB-UniRule"/>
</dbReference>
<dbReference type="Proteomes" id="UP001225378">
    <property type="component" value="Chromosome"/>
</dbReference>
<dbReference type="GO" id="GO:0003998">
    <property type="term" value="F:acylphosphatase activity"/>
    <property type="evidence" value="ECO:0007669"/>
    <property type="project" value="UniProtKB-EC"/>
</dbReference>
<evidence type="ECO:0000256" key="6">
    <source>
        <dbReference type="ARBA" id="ARBA00022833"/>
    </source>
</evidence>
<comment type="catalytic activity">
    <reaction evidence="10">
        <text>an acyl phosphate + H2O = a carboxylate + phosphate + H(+)</text>
        <dbReference type="Rhea" id="RHEA:14965"/>
        <dbReference type="ChEBI" id="CHEBI:15377"/>
        <dbReference type="ChEBI" id="CHEBI:15378"/>
        <dbReference type="ChEBI" id="CHEBI:29067"/>
        <dbReference type="ChEBI" id="CHEBI:43474"/>
        <dbReference type="ChEBI" id="CHEBI:59918"/>
        <dbReference type="EC" id="3.6.1.7"/>
    </reaction>
</comment>
<organism evidence="13 14">
    <name type="scientific">Methylomarinum roseum</name>
    <dbReference type="NCBI Taxonomy" id="3067653"/>
    <lineage>
        <taxon>Bacteria</taxon>
        <taxon>Pseudomonadati</taxon>
        <taxon>Pseudomonadota</taxon>
        <taxon>Gammaproteobacteria</taxon>
        <taxon>Methylococcales</taxon>
        <taxon>Methylococcaceae</taxon>
        <taxon>Methylomarinum</taxon>
    </lineage>
</organism>
<keyword evidence="5" id="KW-0863">Zinc-finger</keyword>
<dbReference type="Pfam" id="PF00708">
    <property type="entry name" value="Acylphosphatase"/>
    <property type="match status" value="1"/>
</dbReference>
<evidence type="ECO:0000256" key="7">
    <source>
        <dbReference type="ARBA" id="ARBA00048220"/>
    </source>
</evidence>
<dbReference type="Gene3D" id="3.30.420.40">
    <property type="match status" value="1"/>
</dbReference>
<dbReference type="GO" id="GO:0051604">
    <property type="term" value="P:protein maturation"/>
    <property type="evidence" value="ECO:0007669"/>
    <property type="project" value="TreeGrafter"/>
</dbReference>
<dbReference type="PROSITE" id="PS51160">
    <property type="entry name" value="ACYLPHOSPHATASE_3"/>
    <property type="match status" value="1"/>
</dbReference>
<evidence type="ECO:0000256" key="8">
    <source>
        <dbReference type="ARBA" id="ARBA00072168"/>
    </source>
</evidence>
<dbReference type="InterPro" id="IPR006070">
    <property type="entry name" value="Sua5-like_dom"/>
</dbReference>
<reference evidence="13 14" key="1">
    <citation type="journal article" date="2024" name="Microbiology">
        <title>Methylomarinum rosea sp. nov., a novel halophilic methanotrophic bacterium from the hypersaline Lake Elton.</title>
        <authorList>
            <person name="Suleimanov R.Z."/>
            <person name="Oshkin I.Y."/>
            <person name="Danilova O.V."/>
            <person name="Suzina N.E."/>
            <person name="Dedysh S.N."/>
        </authorList>
    </citation>
    <scope>NUCLEOTIDE SEQUENCE [LARGE SCALE GENOMIC DNA]</scope>
    <source>
        <strain evidence="13 14">Ch1-1</strain>
    </source>
</reference>
<dbReference type="InterPro" id="IPR055128">
    <property type="entry name" value="HypF_C_2"/>
</dbReference>
<dbReference type="Gene3D" id="3.30.420.360">
    <property type="match status" value="1"/>
</dbReference>